<dbReference type="InterPro" id="IPR011059">
    <property type="entry name" value="Metal-dep_hydrolase_composite"/>
</dbReference>
<dbReference type="SUPFAM" id="SSF51338">
    <property type="entry name" value="Composite domain of metallo-dependent hydrolases"/>
    <property type="match status" value="1"/>
</dbReference>
<evidence type="ECO:0000259" key="1">
    <source>
        <dbReference type="Pfam" id="PF07969"/>
    </source>
</evidence>
<dbReference type="InterPro" id="IPR032466">
    <property type="entry name" value="Metal_Hydrolase"/>
</dbReference>
<proteinExistence type="predicted"/>
<dbReference type="InterPro" id="IPR013108">
    <property type="entry name" value="Amidohydro_3"/>
</dbReference>
<dbReference type="RefSeq" id="WP_378554258.1">
    <property type="nucleotide sequence ID" value="NZ_JBHSBA010000015.1"/>
</dbReference>
<dbReference type="Gene3D" id="3.20.20.140">
    <property type="entry name" value="Metal-dependent hydrolases"/>
    <property type="match status" value="1"/>
</dbReference>
<sequence>MDDFDLVIRGGYFFDGTGAQPAFRDVGVRAGRVAAISTVPLATHGAEVVDAEGLWVMPGLIDIHTHYDAEVLVAPGLSESVRHGVTTVVFGNCSLSTVYTSPEDCADLFSRVEALPWDAVHSAVEQRRTWTDPHSYVEALESGPLGPNIAALIGHSDIRAAVMGLDRATDPGERPTPTELDRMRAMLADALEAGFLGLSTIRSSFSKLDGVRYPSRQLPSTYATWSEYRALNRVLRDYGRVHQCTPNAARKSEIVKFFAQSAGRGRAPLKTTMLTAADLKADPKLIWMMTRATAVLNRAIGSDLCWQHLPVPFEVYADGIDLVVFEEFGSGAAALNVRDAIERGKLVDTEPYRRRFRKDLERRFGPKLWHRDLFDSDIVGCPDAEVIGKSFGRVAQERGIHPADAFLDLVAAHGPALRWRTTIANHRPDVLDKIADNPQIQMGFADSGAHLRNMAFYNAGLRLLRRVQESAEQGKRFLGLERAVHRLTGELGDWYGLDAGTLRPGARADIAVIDPAGLSQASADYAEAILDGLGPVSRMVNRNDDAVAATIVGGHLVYRYGTFADGFGTKRRFGSFLRAGKTHSNAGWSS</sequence>
<reference evidence="3" key="1">
    <citation type="journal article" date="2019" name="Int. J. Syst. Evol. Microbiol.">
        <title>The Global Catalogue of Microorganisms (GCM) 10K type strain sequencing project: providing services to taxonomists for standard genome sequencing and annotation.</title>
        <authorList>
            <consortium name="The Broad Institute Genomics Platform"/>
            <consortium name="The Broad Institute Genome Sequencing Center for Infectious Disease"/>
            <person name="Wu L."/>
            <person name="Ma J."/>
        </authorList>
    </citation>
    <scope>NUCLEOTIDE SEQUENCE [LARGE SCALE GENOMIC DNA]</scope>
    <source>
        <strain evidence="3">CGMCC 4.7204</strain>
    </source>
</reference>
<gene>
    <name evidence="2" type="ORF">ACFOW8_26515</name>
</gene>
<dbReference type="EMBL" id="JBHSBA010000015">
    <property type="protein sequence ID" value="MFC4128487.1"/>
    <property type="molecule type" value="Genomic_DNA"/>
</dbReference>
<protein>
    <submittedName>
        <fullName evidence="2">Amidohydrolase family protein</fullName>
    </submittedName>
</protein>
<dbReference type="InterPro" id="IPR050378">
    <property type="entry name" value="Metallo-dep_Hydrolases_sf"/>
</dbReference>
<dbReference type="Proteomes" id="UP001595767">
    <property type="component" value="Unassembled WGS sequence"/>
</dbReference>
<organism evidence="2 3">
    <name type="scientific">Nocardia rhizosphaerae</name>
    <dbReference type="NCBI Taxonomy" id="1691571"/>
    <lineage>
        <taxon>Bacteria</taxon>
        <taxon>Bacillati</taxon>
        <taxon>Actinomycetota</taxon>
        <taxon>Actinomycetes</taxon>
        <taxon>Mycobacteriales</taxon>
        <taxon>Nocardiaceae</taxon>
        <taxon>Nocardia</taxon>
    </lineage>
</organism>
<comment type="caution">
    <text evidence="2">The sequence shown here is derived from an EMBL/GenBank/DDBJ whole genome shotgun (WGS) entry which is preliminary data.</text>
</comment>
<keyword evidence="3" id="KW-1185">Reference proteome</keyword>
<evidence type="ECO:0000313" key="2">
    <source>
        <dbReference type="EMBL" id="MFC4128487.1"/>
    </source>
</evidence>
<accession>A0ABV8LDS9</accession>
<feature type="domain" description="Amidohydrolase 3" evidence="1">
    <location>
        <begin position="47"/>
        <end position="202"/>
    </location>
</feature>
<dbReference type="Gene3D" id="2.30.40.10">
    <property type="entry name" value="Urease, subunit C, domain 1"/>
    <property type="match status" value="1"/>
</dbReference>
<dbReference type="PANTHER" id="PTHR11647:SF1">
    <property type="entry name" value="COLLAPSIN RESPONSE MEDIATOR PROTEIN"/>
    <property type="match status" value="1"/>
</dbReference>
<dbReference type="PANTHER" id="PTHR11647">
    <property type="entry name" value="HYDRANTOINASE/DIHYDROPYRIMIDINASE FAMILY MEMBER"/>
    <property type="match status" value="1"/>
</dbReference>
<dbReference type="SUPFAM" id="SSF51556">
    <property type="entry name" value="Metallo-dependent hydrolases"/>
    <property type="match status" value="1"/>
</dbReference>
<name>A0ABV8LDS9_9NOCA</name>
<dbReference type="Pfam" id="PF07969">
    <property type="entry name" value="Amidohydro_3"/>
    <property type="match status" value="1"/>
</dbReference>
<evidence type="ECO:0000313" key="3">
    <source>
        <dbReference type="Proteomes" id="UP001595767"/>
    </source>
</evidence>